<keyword evidence="2" id="KW-1185">Reference proteome</keyword>
<dbReference type="Proteomes" id="UP001054837">
    <property type="component" value="Unassembled WGS sequence"/>
</dbReference>
<evidence type="ECO:0000313" key="1">
    <source>
        <dbReference type="EMBL" id="GIY07208.1"/>
    </source>
</evidence>
<evidence type="ECO:0000313" key="2">
    <source>
        <dbReference type="Proteomes" id="UP001054837"/>
    </source>
</evidence>
<dbReference type="AlphaFoldDB" id="A0AAV4QAY7"/>
<sequence>MCLKARSALYKWHNLYGQLRMFFPCEVSADDQLVSRYRLRVQPLHCDTPIILSVWRGVFLGGPVVIPTSGTTRMSTYVCSYHCEVSVDNHLVSRYPLRVQPLYGETCRLIIFSDA</sequence>
<protein>
    <submittedName>
        <fullName evidence="1">Uncharacterized protein</fullName>
    </submittedName>
</protein>
<gene>
    <name evidence="1" type="ORF">CDAR_276401</name>
</gene>
<comment type="caution">
    <text evidence="1">The sequence shown here is derived from an EMBL/GenBank/DDBJ whole genome shotgun (WGS) entry which is preliminary data.</text>
</comment>
<organism evidence="1 2">
    <name type="scientific">Caerostris darwini</name>
    <dbReference type="NCBI Taxonomy" id="1538125"/>
    <lineage>
        <taxon>Eukaryota</taxon>
        <taxon>Metazoa</taxon>
        <taxon>Ecdysozoa</taxon>
        <taxon>Arthropoda</taxon>
        <taxon>Chelicerata</taxon>
        <taxon>Arachnida</taxon>
        <taxon>Araneae</taxon>
        <taxon>Araneomorphae</taxon>
        <taxon>Entelegynae</taxon>
        <taxon>Araneoidea</taxon>
        <taxon>Araneidae</taxon>
        <taxon>Caerostris</taxon>
    </lineage>
</organism>
<reference evidence="1 2" key="1">
    <citation type="submission" date="2021-06" db="EMBL/GenBank/DDBJ databases">
        <title>Caerostris darwini draft genome.</title>
        <authorList>
            <person name="Kono N."/>
            <person name="Arakawa K."/>
        </authorList>
    </citation>
    <scope>NUCLEOTIDE SEQUENCE [LARGE SCALE GENOMIC DNA]</scope>
</reference>
<name>A0AAV4QAY7_9ARAC</name>
<dbReference type="EMBL" id="BPLQ01004317">
    <property type="protein sequence ID" value="GIY07208.1"/>
    <property type="molecule type" value="Genomic_DNA"/>
</dbReference>
<accession>A0AAV4QAY7</accession>
<proteinExistence type="predicted"/>